<protein>
    <recommendedName>
        <fullName evidence="2">Endonuclease/exonuclease/phosphatase domain-containing protein</fullName>
    </recommendedName>
</protein>
<dbReference type="Gene3D" id="3.60.10.10">
    <property type="entry name" value="Endonuclease/exonuclease/phosphatase"/>
    <property type="match status" value="1"/>
</dbReference>
<dbReference type="InterPro" id="IPR036691">
    <property type="entry name" value="Endo/exonu/phosph_ase_sf"/>
</dbReference>
<evidence type="ECO:0000313" key="3">
    <source>
        <dbReference type="EMBL" id="KAK6497215.1"/>
    </source>
</evidence>
<dbReference type="GO" id="GO:0003824">
    <property type="term" value="F:catalytic activity"/>
    <property type="evidence" value="ECO:0007669"/>
    <property type="project" value="InterPro"/>
</dbReference>
<feature type="domain" description="Endonuclease/exonuclease/phosphatase" evidence="2">
    <location>
        <begin position="231"/>
        <end position="499"/>
    </location>
</feature>
<dbReference type="EMBL" id="JAVHJM010000015">
    <property type="protein sequence ID" value="KAK6497215.1"/>
    <property type="molecule type" value="Genomic_DNA"/>
</dbReference>
<dbReference type="Proteomes" id="UP001307849">
    <property type="component" value="Unassembled WGS sequence"/>
</dbReference>
<sequence length="508" mass="55524">MRLPSILSTALSVLLLLTPLTSALPASQPQTEGTLSLIATSEELTFSFTTTSPAKNNWIGIYPASGGGPVDEKYVSSSLAWSYTPSTTSGTTKVDVGSLSPGEYIAFFLAADGYKWLAKPVYVSIKGKGGSKFEFLVENVVLHNGRQGDEYKAKIGGLVTPGYKPRFEQIAGDGWVTVNPDGSISGVPDRARDASITVRATIPATGESSTLKLTIPVKRSGSNLVPELKVMTFNLWWGGTYITNYHAKQIRFITSSNVDIIGLQEAHGGHVQRLADALGWYFWQPKSGDLGIISRYPITQDYGLANASGGVKISLDGKESEVNFWNMHLGYDPYGPYDFCFDKMNLEKVLQREVQSGRTPQIVDTLKAMTPQIKQSWSIPVILVGDTNAPSHLDWTEKLRSKNCGYANIPWPTSTKPAEAGLIDSFRIANPDPARVPGNTWSPIYPFHNGASGKVEPQDRIDFVYHTGSRLQVLESRAVVVGEPRVYGSHRDNEWTSDHAAVITTYKL</sequence>
<evidence type="ECO:0000313" key="4">
    <source>
        <dbReference type="Proteomes" id="UP001307849"/>
    </source>
</evidence>
<feature type="signal peptide" evidence="1">
    <location>
        <begin position="1"/>
        <end position="23"/>
    </location>
</feature>
<keyword evidence="4" id="KW-1185">Reference proteome</keyword>
<keyword evidence="1" id="KW-0732">Signal</keyword>
<feature type="chain" id="PRO_5043027251" description="Endonuclease/exonuclease/phosphatase domain-containing protein" evidence="1">
    <location>
        <begin position="24"/>
        <end position="508"/>
    </location>
</feature>
<evidence type="ECO:0000259" key="2">
    <source>
        <dbReference type="Pfam" id="PF03372"/>
    </source>
</evidence>
<dbReference type="PANTHER" id="PTHR41349:SF1">
    <property type="entry name" value="PROTEIN CBG08683"/>
    <property type="match status" value="1"/>
</dbReference>
<organism evidence="3 4">
    <name type="scientific">Arthrobotrys conoides</name>
    <dbReference type="NCBI Taxonomy" id="74498"/>
    <lineage>
        <taxon>Eukaryota</taxon>
        <taxon>Fungi</taxon>
        <taxon>Dikarya</taxon>
        <taxon>Ascomycota</taxon>
        <taxon>Pezizomycotina</taxon>
        <taxon>Orbiliomycetes</taxon>
        <taxon>Orbiliales</taxon>
        <taxon>Orbiliaceae</taxon>
        <taxon>Arthrobotrys</taxon>
    </lineage>
</organism>
<dbReference type="SUPFAM" id="SSF56219">
    <property type="entry name" value="DNase I-like"/>
    <property type="match status" value="1"/>
</dbReference>
<gene>
    <name evidence="3" type="ORF">TWF506_004690</name>
</gene>
<proteinExistence type="predicted"/>
<comment type="caution">
    <text evidence="3">The sequence shown here is derived from an EMBL/GenBank/DDBJ whole genome shotgun (WGS) entry which is preliminary data.</text>
</comment>
<reference evidence="3 4" key="1">
    <citation type="submission" date="2019-10" db="EMBL/GenBank/DDBJ databases">
        <authorList>
            <person name="Palmer J.M."/>
        </authorList>
    </citation>
    <scope>NUCLEOTIDE SEQUENCE [LARGE SCALE GENOMIC DNA]</scope>
    <source>
        <strain evidence="3 4">TWF506</strain>
    </source>
</reference>
<dbReference type="Pfam" id="PF03372">
    <property type="entry name" value="Exo_endo_phos"/>
    <property type="match status" value="1"/>
</dbReference>
<dbReference type="AlphaFoldDB" id="A0AAN8NJB7"/>
<name>A0AAN8NJB7_9PEZI</name>
<dbReference type="PANTHER" id="PTHR41349">
    <property type="match status" value="1"/>
</dbReference>
<accession>A0AAN8NJB7</accession>
<evidence type="ECO:0000256" key="1">
    <source>
        <dbReference type="SAM" id="SignalP"/>
    </source>
</evidence>
<dbReference type="InterPro" id="IPR005135">
    <property type="entry name" value="Endo/exonuclease/phosphatase"/>
</dbReference>